<dbReference type="Proteomes" id="UP000033393">
    <property type="component" value="Unassembled WGS sequence"/>
</dbReference>
<dbReference type="InterPro" id="IPR003615">
    <property type="entry name" value="HNH_nuc"/>
</dbReference>
<evidence type="ECO:0000259" key="3">
    <source>
        <dbReference type="Pfam" id="PF26345"/>
    </source>
</evidence>
<proteinExistence type="predicted"/>
<keyword evidence="5" id="KW-1185">Reference proteome</keyword>
<comment type="caution">
    <text evidence="4">The sequence shown here is derived from an EMBL/GenBank/DDBJ whole genome shotgun (WGS) entry which is preliminary data.</text>
</comment>
<dbReference type="RefSeq" id="WP_045313988.1">
    <property type="nucleotide sequence ID" value="NZ_JYJG01000194.1"/>
</dbReference>
<feature type="domain" description="HNH nuclease" evidence="2">
    <location>
        <begin position="436"/>
        <end position="485"/>
    </location>
</feature>
<dbReference type="PATRIC" id="fig|68170.10.peg.6115"/>
<dbReference type="Pfam" id="PF13391">
    <property type="entry name" value="HNH_2"/>
    <property type="match status" value="1"/>
</dbReference>
<name>A0A0F0GQV1_LENAE</name>
<protein>
    <submittedName>
        <fullName evidence="4">Uncharacterized protein</fullName>
    </submittedName>
</protein>
<reference evidence="4 5" key="1">
    <citation type="submission" date="2015-02" db="EMBL/GenBank/DDBJ databases">
        <authorList>
            <person name="Ju K.-S."/>
            <person name="Doroghazi J.R."/>
            <person name="Metcalf W."/>
        </authorList>
    </citation>
    <scope>NUCLEOTIDE SEQUENCE [LARGE SCALE GENOMIC DNA]</scope>
    <source>
        <strain evidence="4 5">NRRL B-16140</strain>
    </source>
</reference>
<dbReference type="Pfam" id="PF26345">
    <property type="entry name" value="ScoMcrA_N"/>
    <property type="match status" value="1"/>
</dbReference>
<evidence type="ECO:0000313" key="4">
    <source>
        <dbReference type="EMBL" id="KJK45864.1"/>
    </source>
</evidence>
<dbReference type="EMBL" id="JYJG01000194">
    <property type="protein sequence ID" value="KJK45864.1"/>
    <property type="molecule type" value="Genomic_DNA"/>
</dbReference>
<dbReference type="OrthoDB" id="4464809at2"/>
<accession>A0A0F0GQV1</accession>
<dbReference type="AlphaFoldDB" id="A0A0F0GQV1"/>
<evidence type="ECO:0000313" key="5">
    <source>
        <dbReference type="Proteomes" id="UP000033393"/>
    </source>
</evidence>
<feature type="domain" description="ScoMcrA-like N-terminal head" evidence="3">
    <location>
        <begin position="4"/>
        <end position="90"/>
    </location>
</feature>
<sequence>MGVQDITAEAVRTAIAEHDQVGLEKFCDRYGFDRFRNYLIAIGKGRYGTRVIAAAAHGHLPGKAPLRQDEVVDEELVNETLRALGFEVKELRPPTWSREELILACSQLFSNNRVAQRATDPAVKDFAALLQRMPFHAPEKRGHNFRSVNSVQLKLYNLATALPDYEKKETRGGSEDLVVLGEFLADEAGMQREAARIRAEHASFKAWAMYSAEGDRKYGGNAGYPDVLGSTYVYDNNVGNSQQVREGHVIVIRDGDDVLGIGRISRIEHKDGVEKWQRVCPKCKGGRFDRRKVQQPRYRCRRETCNHEFDEPENKSTTVRQYAAYYGATWRALDGAVTAEDLKEACTDRAVQNAIRPLDVDKLEAMLARVDVQLPSPEAEASTAVKVKAARRTVTAGGDSGDAKTPKGGRTERTTNVRIGQPEFRKALIRRYGHVCAVTGRCPAEVLEAAHLRSFAEHETHILDEGVLLRADVHKLFDKKLLAVDPTTWRVVLAPSLSGYPAYEDLDGVKFAEGPSPSAITDHFIAVTATWV</sequence>
<evidence type="ECO:0000259" key="2">
    <source>
        <dbReference type="Pfam" id="PF13391"/>
    </source>
</evidence>
<organism evidence="4 5">
    <name type="scientific">Lentzea aerocolonigenes</name>
    <name type="common">Lechevalieria aerocolonigenes</name>
    <name type="synonym">Saccharothrix aerocolonigenes</name>
    <dbReference type="NCBI Taxonomy" id="68170"/>
    <lineage>
        <taxon>Bacteria</taxon>
        <taxon>Bacillati</taxon>
        <taxon>Actinomycetota</taxon>
        <taxon>Actinomycetes</taxon>
        <taxon>Pseudonocardiales</taxon>
        <taxon>Pseudonocardiaceae</taxon>
        <taxon>Lentzea</taxon>
    </lineage>
</organism>
<gene>
    <name evidence="4" type="ORF">UK23_24625</name>
</gene>
<feature type="compositionally biased region" description="Basic and acidic residues" evidence="1">
    <location>
        <begin position="401"/>
        <end position="415"/>
    </location>
</feature>
<evidence type="ECO:0000256" key="1">
    <source>
        <dbReference type="SAM" id="MobiDB-lite"/>
    </source>
</evidence>
<feature type="region of interest" description="Disordered" evidence="1">
    <location>
        <begin position="392"/>
        <end position="415"/>
    </location>
</feature>
<dbReference type="InterPro" id="IPR058807">
    <property type="entry name" value="ScoMcrA_N"/>
</dbReference>